<dbReference type="InterPro" id="IPR052155">
    <property type="entry name" value="Biofilm_reg_signaling"/>
</dbReference>
<dbReference type="Gene3D" id="3.30.450.20">
    <property type="entry name" value="PAS domain"/>
    <property type="match status" value="2"/>
</dbReference>
<dbReference type="HOGENOM" id="CLU_788969_0_0_2"/>
<dbReference type="RefSeq" id="WP_004076827.1">
    <property type="nucleotide sequence ID" value="NZ_CM001436.1"/>
</dbReference>
<evidence type="ECO:0000256" key="1">
    <source>
        <dbReference type="SAM" id="Coils"/>
    </source>
</evidence>
<feature type="coiled-coil region" evidence="1">
    <location>
        <begin position="307"/>
        <end position="334"/>
    </location>
</feature>
<reference evidence="4 5" key="1">
    <citation type="submission" date="2011-10" db="EMBL/GenBank/DDBJ databases">
        <title>The Improved High-Quality Draft genome of Methanoplanus limicola DSM 2279.</title>
        <authorList>
            <consortium name="US DOE Joint Genome Institute (JGI-PGF)"/>
            <person name="Lucas S."/>
            <person name="Copeland A."/>
            <person name="Lapidus A."/>
            <person name="Glavina del Rio T."/>
            <person name="Dalin E."/>
            <person name="Tice H."/>
            <person name="Bruce D."/>
            <person name="Goodwin L."/>
            <person name="Pitluck S."/>
            <person name="Peters L."/>
            <person name="Mikhailova N."/>
            <person name="Lu M."/>
            <person name="Kyrpides N."/>
            <person name="Mavromatis K."/>
            <person name="Ivanova N."/>
            <person name="Markowitz V."/>
            <person name="Cheng J.-F."/>
            <person name="Hugenholtz P."/>
            <person name="Woyke T."/>
            <person name="Wu D."/>
            <person name="Wirth R."/>
            <person name="Brambilla E.-M."/>
            <person name="Klenk H.-P."/>
            <person name="Eisen J.A."/>
        </authorList>
    </citation>
    <scope>NUCLEOTIDE SEQUENCE [LARGE SCALE GENOMIC DNA]</scope>
    <source>
        <strain evidence="4 5">DSM 2279</strain>
    </source>
</reference>
<dbReference type="InterPro" id="IPR035965">
    <property type="entry name" value="PAS-like_dom_sf"/>
</dbReference>
<feature type="domain" description="PAC" evidence="3">
    <location>
        <begin position="217"/>
        <end position="269"/>
    </location>
</feature>
<dbReference type="GO" id="GO:0006355">
    <property type="term" value="P:regulation of DNA-templated transcription"/>
    <property type="evidence" value="ECO:0007669"/>
    <property type="project" value="InterPro"/>
</dbReference>
<dbReference type="EMBL" id="CM001436">
    <property type="protein sequence ID" value="EHQ35096.1"/>
    <property type="molecule type" value="Genomic_DNA"/>
</dbReference>
<sequence length="351" mass="40587">MNKNKKSEFTTDEKGLKMWAEEEERKTGHMWEKIYDAIADPIFILDSTGLILSMNKASEELLEVKFPEIKGSRCYQIVHKTATFIEGCPFRKSMKSGERESYKLQIGTRWYRVSVDPIKNSRDDVIGAVHIITDIDDLIKTHAKRAQLGAIIENTDEAVIGTDPDGIIESWNNGAERIFGFTEDEITGEPFVKLLKEEHKNEPDEIRTELAEKIRISGREWKMIQKDGSETEIELSFSPIYDERDVFYGVSYIGHNIGPQRLAERELLAYMTESFIRMKKPVEIINSNLREISVLYDNGEISGDDTNEMIKIQIRNAEQILKNLYELNRKMVENNSGIPDEYRVFFLEEKN</sequence>
<protein>
    <submittedName>
        <fullName evidence="4">PAS sensor protein</fullName>
    </submittedName>
</protein>
<evidence type="ECO:0000259" key="2">
    <source>
        <dbReference type="PROSITE" id="PS50112"/>
    </source>
</evidence>
<dbReference type="AlphaFoldDB" id="H1YYJ8"/>
<dbReference type="CDD" id="cd00130">
    <property type="entry name" value="PAS"/>
    <property type="match status" value="2"/>
</dbReference>
<evidence type="ECO:0000313" key="5">
    <source>
        <dbReference type="Proteomes" id="UP000005741"/>
    </source>
</evidence>
<dbReference type="InterPro" id="IPR000014">
    <property type="entry name" value="PAS"/>
</dbReference>
<dbReference type="PANTHER" id="PTHR44757:SF2">
    <property type="entry name" value="BIOFILM ARCHITECTURE MAINTENANCE PROTEIN MBAA"/>
    <property type="match status" value="1"/>
</dbReference>
<name>H1YYJ8_9EURY</name>
<proteinExistence type="predicted"/>
<dbReference type="STRING" id="937775.Metlim_0974"/>
<dbReference type="PANTHER" id="PTHR44757">
    <property type="entry name" value="DIGUANYLATE CYCLASE DGCP"/>
    <property type="match status" value="1"/>
</dbReference>
<evidence type="ECO:0000313" key="4">
    <source>
        <dbReference type="EMBL" id="EHQ35096.1"/>
    </source>
</evidence>
<dbReference type="OrthoDB" id="342253at2157"/>
<dbReference type="PROSITE" id="PS50112">
    <property type="entry name" value="PAS"/>
    <property type="match status" value="2"/>
</dbReference>
<dbReference type="InterPro" id="IPR000700">
    <property type="entry name" value="PAS-assoc_C"/>
</dbReference>
<dbReference type="Pfam" id="PF00989">
    <property type="entry name" value="PAS"/>
    <property type="match status" value="2"/>
</dbReference>
<evidence type="ECO:0000259" key="3">
    <source>
        <dbReference type="PROSITE" id="PS50113"/>
    </source>
</evidence>
<dbReference type="InParanoid" id="H1YYJ8"/>
<accession>H1YYJ8</accession>
<feature type="domain" description="PAS" evidence="2">
    <location>
        <begin position="144"/>
        <end position="217"/>
    </location>
</feature>
<feature type="domain" description="PAS" evidence="2">
    <location>
        <begin position="27"/>
        <end position="79"/>
    </location>
</feature>
<dbReference type="NCBIfam" id="TIGR00229">
    <property type="entry name" value="sensory_box"/>
    <property type="match status" value="2"/>
</dbReference>
<organism evidence="4 5">
    <name type="scientific">Methanoplanus limicola DSM 2279</name>
    <dbReference type="NCBI Taxonomy" id="937775"/>
    <lineage>
        <taxon>Archaea</taxon>
        <taxon>Methanobacteriati</taxon>
        <taxon>Methanobacteriota</taxon>
        <taxon>Stenosarchaea group</taxon>
        <taxon>Methanomicrobia</taxon>
        <taxon>Methanomicrobiales</taxon>
        <taxon>Methanomicrobiaceae</taxon>
        <taxon>Methanoplanus</taxon>
    </lineage>
</organism>
<keyword evidence="1" id="KW-0175">Coiled coil</keyword>
<dbReference type="SUPFAM" id="SSF55785">
    <property type="entry name" value="PYP-like sensor domain (PAS domain)"/>
    <property type="match status" value="2"/>
</dbReference>
<dbReference type="InterPro" id="IPR013767">
    <property type="entry name" value="PAS_fold"/>
</dbReference>
<dbReference type="SMART" id="SM00091">
    <property type="entry name" value="PAS"/>
    <property type="match status" value="2"/>
</dbReference>
<keyword evidence="5" id="KW-1185">Reference proteome</keyword>
<dbReference type="PROSITE" id="PS50113">
    <property type="entry name" value="PAC"/>
    <property type="match status" value="1"/>
</dbReference>
<dbReference type="Proteomes" id="UP000005741">
    <property type="component" value="Chromosome"/>
</dbReference>
<gene>
    <name evidence="4" type="ORF">Metlim_0974</name>
</gene>